<reference evidence="3" key="1">
    <citation type="submission" date="2018-01" db="EMBL/GenBank/DDBJ databases">
        <authorList>
            <person name="Mao J.F."/>
        </authorList>
    </citation>
    <scope>NUCLEOTIDE SEQUENCE</scope>
    <source>
        <strain evidence="3">Huo1</strain>
        <tissue evidence="3">Leaf</tissue>
    </source>
</reference>
<dbReference type="EMBL" id="PNBA02000008">
    <property type="protein sequence ID" value="KAG6415497.1"/>
    <property type="molecule type" value="Genomic_DNA"/>
</dbReference>
<feature type="repeat" description="PPR" evidence="2">
    <location>
        <begin position="129"/>
        <end position="163"/>
    </location>
</feature>
<accession>A0A8X8ZSH5</accession>
<dbReference type="InterPro" id="IPR002885">
    <property type="entry name" value="PPR_rpt"/>
</dbReference>
<evidence type="ECO:0000313" key="4">
    <source>
        <dbReference type="Proteomes" id="UP000298416"/>
    </source>
</evidence>
<dbReference type="Pfam" id="PF13041">
    <property type="entry name" value="PPR_2"/>
    <property type="match status" value="2"/>
</dbReference>
<organism evidence="3">
    <name type="scientific">Salvia splendens</name>
    <name type="common">Scarlet sage</name>
    <dbReference type="NCBI Taxonomy" id="180675"/>
    <lineage>
        <taxon>Eukaryota</taxon>
        <taxon>Viridiplantae</taxon>
        <taxon>Streptophyta</taxon>
        <taxon>Embryophyta</taxon>
        <taxon>Tracheophyta</taxon>
        <taxon>Spermatophyta</taxon>
        <taxon>Magnoliopsida</taxon>
        <taxon>eudicotyledons</taxon>
        <taxon>Gunneridae</taxon>
        <taxon>Pentapetalae</taxon>
        <taxon>asterids</taxon>
        <taxon>lamiids</taxon>
        <taxon>Lamiales</taxon>
        <taxon>Lamiaceae</taxon>
        <taxon>Nepetoideae</taxon>
        <taxon>Mentheae</taxon>
        <taxon>Salviinae</taxon>
        <taxon>Salvia</taxon>
        <taxon>Salvia subgen. Calosphace</taxon>
        <taxon>core Calosphace</taxon>
    </lineage>
</organism>
<name>A0A8X8ZSH5_SALSN</name>
<dbReference type="NCBIfam" id="TIGR00756">
    <property type="entry name" value="PPR"/>
    <property type="match status" value="2"/>
</dbReference>
<comment type="caution">
    <text evidence="3">The sequence shown here is derived from an EMBL/GenBank/DDBJ whole genome shotgun (WGS) entry which is preliminary data.</text>
</comment>
<dbReference type="Gene3D" id="1.25.40.10">
    <property type="entry name" value="Tetratricopeptide repeat domain"/>
    <property type="match status" value="1"/>
</dbReference>
<dbReference type="PANTHER" id="PTHR47942:SF34">
    <property type="entry name" value="PPR CONTAINING PLANT-LIKE PROTEIN"/>
    <property type="match status" value="1"/>
</dbReference>
<keyword evidence="4" id="KW-1185">Reference proteome</keyword>
<sequence>MKALLAYCKKGNLTGRQSIHLHLVDKWSFQEKGLGKDGFELFERMQSKGALPDLHTYNSVLDAYCDDGEKLKGSLRDAKRLLFEMTSCGLRPSVITYNLLRDWYCCIGMLEKALYLHDELQVFLLISPTVITYNVMAAGCSRSEDSFRVLEFVVEMEERGISPSKITYTILIDFFAQSNNKEKALGLLAQMRGFMGNEMCFQIFSLACLKSSDQRLSAVNFFNLRHQMERMRSEYFWDFNDLCCYELPLSPQQQSCSKMPKGYSGLEEYCSKQHITFHGCKALSARAKFLPFQYF</sequence>
<dbReference type="PROSITE" id="PS51375">
    <property type="entry name" value="PPR"/>
    <property type="match status" value="2"/>
</dbReference>
<reference evidence="3" key="2">
    <citation type="submission" date="2020-08" db="EMBL/GenBank/DDBJ databases">
        <title>Plant Genome Project.</title>
        <authorList>
            <person name="Zhang R.-G."/>
        </authorList>
    </citation>
    <scope>NUCLEOTIDE SEQUENCE</scope>
    <source>
        <strain evidence="3">Huo1</strain>
        <tissue evidence="3">Leaf</tissue>
    </source>
</reference>
<dbReference type="AlphaFoldDB" id="A0A8X8ZSH5"/>
<keyword evidence="1" id="KW-0677">Repeat</keyword>
<dbReference type="Proteomes" id="UP000298416">
    <property type="component" value="Unassembled WGS sequence"/>
</dbReference>
<protein>
    <recommendedName>
        <fullName evidence="5">Pentatricopeptide repeat-containing protein</fullName>
    </recommendedName>
</protein>
<dbReference type="Pfam" id="PF01535">
    <property type="entry name" value="PPR"/>
    <property type="match status" value="1"/>
</dbReference>
<dbReference type="InterPro" id="IPR011990">
    <property type="entry name" value="TPR-like_helical_dom_sf"/>
</dbReference>
<evidence type="ECO:0000256" key="1">
    <source>
        <dbReference type="ARBA" id="ARBA00022737"/>
    </source>
</evidence>
<evidence type="ECO:0000256" key="2">
    <source>
        <dbReference type="PROSITE-ProRule" id="PRU00708"/>
    </source>
</evidence>
<evidence type="ECO:0000313" key="3">
    <source>
        <dbReference type="EMBL" id="KAG6415497.1"/>
    </source>
</evidence>
<proteinExistence type="predicted"/>
<evidence type="ECO:0008006" key="5">
    <source>
        <dbReference type="Google" id="ProtNLM"/>
    </source>
</evidence>
<dbReference type="InterPro" id="IPR051222">
    <property type="entry name" value="PPR/CCM1_RNA-binding"/>
</dbReference>
<feature type="repeat" description="PPR" evidence="2">
    <location>
        <begin position="53"/>
        <end position="92"/>
    </location>
</feature>
<gene>
    <name evidence="3" type="ORF">SASPL_122908</name>
</gene>
<dbReference type="PANTHER" id="PTHR47942">
    <property type="entry name" value="TETRATRICOPEPTIDE REPEAT (TPR)-LIKE SUPERFAMILY PROTEIN-RELATED"/>
    <property type="match status" value="1"/>
</dbReference>